<feature type="compositionally biased region" description="Basic and acidic residues" evidence="5">
    <location>
        <begin position="385"/>
        <end position="398"/>
    </location>
</feature>
<dbReference type="PANTHER" id="PTHR19980">
    <property type="entry name" value="RNA CLEAVAGE STIMULATION FACTOR"/>
    <property type="match status" value="1"/>
</dbReference>
<comment type="function">
    <text evidence="4">Component of the cleavage factor IA (CFIA) complex, which is involved in the endonucleolytic cleavage during polyadenylation-dependent pre-mRNA 3'-end formation.</text>
</comment>
<keyword evidence="4" id="KW-0507">mRNA processing</keyword>
<accession>A0A1L0C5K6</accession>
<dbReference type="Gene3D" id="1.25.40.1040">
    <property type="match status" value="1"/>
</dbReference>
<dbReference type="Pfam" id="PF05843">
    <property type="entry name" value="Suf"/>
    <property type="match status" value="1"/>
</dbReference>
<dbReference type="GO" id="GO:0180010">
    <property type="term" value="P:co-transcriptional mRNA 3'-end processing, cleavage and polyadenylation pathway"/>
    <property type="evidence" value="ECO:0007669"/>
    <property type="project" value="UniProtKB-UniRule"/>
</dbReference>
<dbReference type="InterPro" id="IPR008847">
    <property type="entry name" value="Suf"/>
</dbReference>
<keyword evidence="1" id="KW-0677">Repeat</keyword>
<dbReference type="AlphaFoldDB" id="A0A1L0C5K6"/>
<reference evidence="7 8" key="1">
    <citation type="submission" date="2016-10" db="EMBL/GenBank/DDBJ databases">
        <authorList>
            <person name="de Groot N.N."/>
        </authorList>
    </citation>
    <scope>NUCLEOTIDE SEQUENCE [LARGE SCALE GENOMIC DNA]</scope>
    <source>
        <strain evidence="7 8">PYCC 4715</strain>
    </source>
</reference>
<name>A0A1L0C5K6_9ASCO</name>
<feature type="compositionally biased region" description="Acidic residues" evidence="5">
    <location>
        <begin position="399"/>
        <end position="409"/>
    </location>
</feature>
<dbReference type="GO" id="GO:0003729">
    <property type="term" value="F:mRNA binding"/>
    <property type="evidence" value="ECO:0007669"/>
    <property type="project" value="TreeGrafter"/>
</dbReference>
<dbReference type="InterPro" id="IPR045243">
    <property type="entry name" value="Rna14-like"/>
</dbReference>
<evidence type="ECO:0000256" key="1">
    <source>
        <dbReference type="ARBA" id="ARBA00022737"/>
    </source>
</evidence>
<feature type="region of interest" description="Disordered" evidence="5">
    <location>
        <begin position="651"/>
        <end position="671"/>
    </location>
</feature>
<gene>
    <name evidence="7" type="ORF">SAMEA4029009_CIC11G00000002025</name>
</gene>
<feature type="region of interest" description="Disordered" evidence="5">
    <location>
        <begin position="385"/>
        <end position="412"/>
    </location>
</feature>
<evidence type="ECO:0000256" key="3">
    <source>
        <dbReference type="ARBA" id="ARBA00026188"/>
    </source>
</evidence>
<evidence type="ECO:0000256" key="5">
    <source>
        <dbReference type="SAM" id="MobiDB-lite"/>
    </source>
</evidence>
<dbReference type="GO" id="GO:0005737">
    <property type="term" value="C:cytoplasm"/>
    <property type="evidence" value="ECO:0007669"/>
    <property type="project" value="UniProtKB-SubCell"/>
</dbReference>
<dbReference type="InterPro" id="IPR003107">
    <property type="entry name" value="HAT"/>
</dbReference>
<keyword evidence="4" id="KW-0963">Cytoplasm</keyword>
<evidence type="ECO:0000256" key="4">
    <source>
        <dbReference type="RuleBase" id="RU369035"/>
    </source>
</evidence>
<evidence type="ECO:0000313" key="7">
    <source>
        <dbReference type="EMBL" id="SGZ58879.1"/>
    </source>
</evidence>
<organism evidence="7 8">
    <name type="scientific">Sungouiella intermedia</name>
    <dbReference type="NCBI Taxonomy" id="45354"/>
    <lineage>
        <taxon>Eukaryota</taxon>
        <taxon>Fungi</taxon>
        <taxon>Dikarya</taxon>
        <taxon>Ascomycota</taxon>
        <taxon>Saccharomycotina</taxon>
        <taxon>Pichiomycetes</taxon>
        <taxon>Metschnikowiaceae</taxon>
        <taxon>Sungouiella</taxon>
    </lineage>
</organism>
<feature type="domain" description="Suppressor of forked" evidence="6">
    <location>
        <begin position="15"/>
        <end position="627"/>
    </location>
</feature>
<protein>
    <recommendedName>
        <fullName evidence="3 4">mRNA 3'-end-processing protein RNA14</fullName>
    </recommendedName>
</protein>
<dbReference type="SMART" id="SM00386">
    <property type="entry name" value="HAT"/>
    <property type="match status" value="7"/>
</dbReference>
<evidence type="ECO:0000313" key="8">
    <source>
        <dbReference type="Proteomes" id="UP000182259"/>
    </source>
</evidence>
<dbReference type="Proteomes" id="UP000182259">
    <property type="component" value="Chromosome VII"/>
</dbReference>
<keyword evidence="2 4" id="KW-0539">Nucleus</keyword>
<proteinExistence type="predicted"/>
<dbReference type="InterPro" id="IPR011990">
    <property type="entry name" value="TPR-like_helical_dom_sf"/>
</dbReference>
<dbReference type="PANTHER" id="PTHR19980:SF0">
    <property type="entry name" value="CLEAVAGE STIMULATION FACTOR SUBUNIT 3"/>
    <property type="match status" value="1"/>
</dbReference>
<feature type="compositionally biased region" description="Polar residues" evidence="5">
    <location>
        <begin position="661"/>
        <end position="671"/>
    </location>
</feature>
<sequence length="732" mass="84814">MVVKMEKKERLSLDVVGQLEDAVHNDPLDYKSWTKLIDQVILKDKEDQVRSVFDRYLAIFKFDARQWSSYINFELNRADFQRVVDLFAKCLPITSDVDLCRTYVLYVRRVNDVITGGEKARSTVVLAFDFAVNKCGIDIDSSDLWNDYLDFFKTWTPGTSWEQQQKNDLIRKLYRRCLIIPNARIESMWSEYTKWENEVSTPNNASKNIADLSTDYMEARSWNTEWKNVTGNLIRRRLVPISAVDDPNDIVKGQLEGWLNWLEFERKNGLNLKESDLQHRIEYVYKRAVAILPFVPEVWFRYNKFLLQQHEDANKGQCIELLTDGMKLNPTSFLLCFQLAELHERDGNFPKAQEVYETSIKVFAEKHSMVQAKIDKINENSAKRAGLEVSNKKEKQENGDDSDSDDDTPEQPVVQYSESEALQIFSLESQLLELNKSVTFLYIKLMALCKRSQGIKEVRAVFKQRKNFKSLGYEFYVENALIEYYSDNKKIADKVFDLAMKSFSSNGGFLYAYLDYLILTNSIESIKVFFEIALTNLLKEVTSDREGLQVATINILEQKKRSENLKKNEYFMKKIIRRYINFASNYLDLDTVLSLEKRYIQYFAEDDDMALFIDRYKSTGFDGVAKYDLGNKMDVGLQDVEDEDTEIESTKKRRKVAMGNDNYSPENVQGKSDNGLTTVTVAQQHGFVGNTIYNLLQILPNAGYFGPPAEHIFDNTKLVELFGNLPSLPGEF</sequence>
<evidence type="ECO:0000256" key="2">
    <source>
        <dbReference type="ARBA" id="ARBA00023242"/>
    </source>
</evidence>
<dbReference type="SUPFAM" id="SSF48452">
    <property type="entry name" value="TPR-like"/>
    <property type="match status" value="2"/>
</dbReference>
<evidence type="ECO:0000259" key="6">
    <source>
        <dbReference type="Pfam" id="PF05843"/>
    </source>
</evidence>
<dbReference type="EMBL" id="LT635770">
    <property type="protein sequence ID" value="SGZ58879.1"/>
    <property type="molecule type" value="Genomic_DNA"/>
</dbReference>
<comment type="subcellular location">
    <subcellularLocation>
        <location evidence="4">Nucleus</location>
    </subcellularLocation>
    <subcellularLocation>
        <location evidence="4">Cytoplasm</location>
    </subcellularLocation>
    <text evidence="4">Nucleus and/or cytoplasm.</text>
</comment>
<dbReference type="GO" id="GO:0005634">
    <property type="term" value="C:nucleus"/>
    <property type="evidence" value="ECO:0007669"/>
    <property type="project" value="UniProtKB-SubCell"/>
</dbReference>